<dbReference type="EMBL" id="JAATIQ010000023">
    <property type="protein sequence ID" value="KAF4398830.1"/>
    <property type="molecule type" value="Genomic_DNA"/>
</dbReference>
<sequence length="882" mass="98832">MDHGKADKEKQGVKNNPHDEFQPVTNGVKVKSVDKPNSTTINNSFQMLAECTADMTVGDTAHRLVTKLKMLKPILKELNKEGFSDIHIADFKANEELKEAQDNHLFEEALQVTTDDLTYRLDPGEIDSHEPQGKVLLGKFICKGNLGRTAIAGTLKKAWASLKGWRLKEDDEGILHFSFATKEDAWNVLQRRSWIICGAMLVIMPWPSWLTPTEVKFNKSPFCVRISGIPPFYGNKTNLEELARKVSPNYKLPRYIDFERGSFGMGTDPHGAFFPMFGAWMKHEEPARSPFSSPLPYWFEEWIIQKRLTVDQKFKQQWKMCNSLKIVDAWDARETRRQLPGKRRLVEQVMEELPATNEIRDTATLVVRKDPENLLVLDPQNDKHDGDSTIAPQSSGIVNGGITTCAQTDPISEEPPQPCILQTQVTSDSNAEFTSSSSTPSEALTTGSDICLLTQTDSSPLGPTRYSMGMGREGKAHRSYDNLLGSQAHELAWPSKDLWTTGFRALTGLGTVGKYMREPSLFNPLLDIEHFRSLVSGLGPKKRKALNGISIGPCPNKAPSSEISTHHGQTSCDATTSSQLTEQGDLQNKTSLTTTSGFSPGSSTASTTKRKRGRLSTASLTDHVKSPSESHEPSPPPRRRGRPSKSSLSCNSNSFILQKPWLLIRAYGPPWYGEKEAYWNGIGDFISDCILPVIIIGDLNGTLMDSECLNYATSSNFARYSFGLRRTVRRTGLIELGYQGVKYTWFRKGSRSSTGTCLKRARLNRALASVEWRLAWPKAIVNHLSASTSDHTPILLDTEGGRSYSKAQFKYELMSERDPRVFWVVKNAWAANKHRNPIVNMYRKIKLTKEHLANWNRNHFKKLSVQISNARFKLSEIEGSTN</sequence>
<gene>
    <name evidence="3" type="ORF">G4B88_028193</name>
</gene>
<dbReference type="Gene3D" id="3.60.10.10">
    <property type="entry name" value="Endonuclease/exonuclease/phosphatase"/>
    <property type="match status" value="1"/>
</dbReference>
<dbReference type="SUPFAM" id="SSF56219">
    <property type="entry name" value="DNase I-like"/>
    <property type="match status" value="1"/>
</dbReference>
<reference evidence="3 4" key="1">
    <citation type="journal article" date="2020" name="bioRxiv">
        <title>Sequence and annotation of 42 cannabis genomes reveals extensive copy number variation in cannabinoid synthesis and pathogen resistance genes.</title>
        <authorList>
            <person name="Mckernan K.J."/>
            <person name="Helbert Y."/>
            <person name="Kane L.T."/>
            <person name="Ebling H."/>
            <person name="Zhang L."/>
            <person name="Liu B."/>
            <person name="Eaton Z."/>
            <person name="Mclaughlin S."/>
            <person name="Kingan S."/>
            <person name="Baybayan P."/>
            <person name="Concepcion G."/>
            <person name="Jordan M."/>
            <person name="Riva A."/>
            <person name="Barbazuk W."/>
            <person name="Harkins T."/>
        </authorList>
    </citation>
    <scope>NUCLEOTIDE SEQUENCE [LARGE SCALE GENOMIC DNA]</scope>
    <source>
        <strain evidence="4">cv. Jamaican Lion 4</strain>
        <tissue evidence="3">Leaf</tissue>
    </source>
</reference>
<feature type="region of interest" description="Disordered" evidence="1">
    <location>
        <begin position="1"/>
        <end position="24"/>
    </location>
</feature>
<feature type="compositionally biased region" description="Low complexity" evidence="1">
    <location>
        <begin position="590"/>
        <end position="607"/>
    </location>
</feature>
<proteinExistence type="predicted"/>
<accession>A0A7J6HWQ9</accession>
<feature type="compositionally biased region" description="Polar residues" evidence="1">
    <location>
        <begin position="558"/>
        <end position="589"/>
    </location>
</feature>
<dbReference type="AlphaFoldDB" id="A0A7J6HWQ9"/>
<feature type="compositionally biased region" description="Basic and acidic residues" evidence="1">
    <location>
        <begin position="1"/>
        <end position="21"/>
    </location>
</feature>
<evidence type="ECO:0000313" key="4">
    <source>
        <dbReference type="Proteomes" id="UP000583929"/>
    </source>
</evidence>
<keyword evidence="4" id="KW-1185">Reference proteome</keyword>
<name>A0A7J6HWQ9_CANSA</name>
<dbReference type="Proteomes" id="UP000583929">
    <property type="component" value="Unassembled WGS sequence"/>
</dbReference>
<organism evidence="3 4">
    <name type="scientific">Cannabis sativa</name>
    <name type="common">Hemp</name>
    <name type="synonym">Marijuana</name>
    <dbReference type="NCBI Taxonomy" id="3483"/>
    <lineage>
        <taxon>Eukaryota</taxon>
        <taxon>Viridiplantae</taxon>
        <taxon>Streptophyta</taxon>
        <taxon>Embryophyta</taxon>
        <taxon>Tracheophyta</taxon>
        <taxon>Spermatophyta</taxon>
        <taxon>Magnoliopsida</taxon>
        <taxon>eudicotyledons</taxon>
        <taxon>Gunneridae</taxon>
        <taxon>Pentapetalae</taxon>
        <taxon>rosids</taxon>
        <taxon>fabids</taxon>
        <taxon>Rosales</taxon>
        <taxon>Cannabaceae</taxon>
        <taxon>Cannabis</taxon>
    </lineage>
</organism>
<feature type="region of interest" description="Disordered" evidence="1">
    <location>
        <begin position="544"/>
        <end position="650"/>
    </location>
</feature>
<evidence type="ECO:0000256" key="1">
    <source>
        <dbReference type="SAM" id="MobiDB-lite"/>
    </source>
</evidence>
<protein>
    <recommendedName>
        <fullName evidence="2">DUF4283 domain-containing protein</fullName>
    </recommendedName>
</protein>
<feature type="compositionally biased region" description="Basic and acidic residues" evidence="1">
    <location>
        <begin position="622"/>
        <end position="632"/>
    </location>
</feature>
<dbReference type="PANTHER" id="PTHR33710">
    <property type="entry name" value="BNAC02G09200D PROTEIN"/>
    <property type="match status" value="1"/>
</dbReference>
<evidence type="ECO:0000313" key="3">
    <source>
        <dbReference type="EMBL" id="KAF4398830.1"/>
    </source>
</evidence>
<dbReference type="Pfam" id="PF14111">
    <property type="entry name" value="DUF4283"/>
    <property type="match status" value="1"/>
</dbReference>
<feature type="domain" description="DUF4283" evidence="2">
    <location>
        <begin position="134"/>
        <end position="214"/>
    </location>
</feature>
<dbReference type="InterPro" id="IPR025558">
    <property type="entry name" value="DUF4283"/>
</dbReference>
<evidence type="ECO:0000259" key="2">
    <source>
        <dbReference type="Pfam" id="PF14111"/>
    </source>
</evidence>
<dbReference type="PANTHER" id="PTHR33710:SF77">
    <property type="entry name" value="DNASE I-LIKE SUPERFAMILY PROTEIN"/>
    <property type="match status" value="1"/>
</dbReference>
<dbReference type="InterPro" id="IPR036691">
    <property type="entry name" value="Endo/exonu/phosph_ase_sf"/>
</dbReference>
<comment type="caution">
    <text evidence="3">The sequence shown here is derived from an EMBL/GenBank/DDBJ whole genome shotgun (WGS) entry which is preliminary data.</text>
</comment>